<evidence type="ECO:0000313" key="7">
    <source>
        <dbReference type="EMBL" id="HII48231.1"/>
    </source>
</evidence>
<dbReference type="InterPro" id="IPR036974">
    <property type="entry name" value="PUA_sf"/>
</dbReference>
<proteinExistence type="inferred from homology"/>
<feature type="active site" description="Nucleophile" evidence="5">
    <location>
        <position position="319"/>
    </location>
</feature>
<dbReference type="EC" id="2.1.1.-" evidence="5"/>
<dbReference type="PROSITE" id="PS50890">
    <property type="entry name" value="PUA"/>
    <property type="match status" value="1"/>
</dbReference>
<dbReference type="PROSITE" id="PS51686">
    <property type="entry name" value="SAM_MT_RSMB_NOP"/>
    <property type="match status" value="1"/>
</dbReference>
<dbReference type="Pfam" id="PF01189">
    <property type="entry name" value="Methyltr_RsmB-F"/>
    <property type="match status" value="1"/>
</dbReference>
<dbReference type="AlphaFoldDB" id="A0A832ST26"/>
<comment type="caution">
    <text evidence="5">Lacks conserved residue(s) required for the propagation of feature annotation.</text>
</comment>
<reference evidence="7" key="1">
    <citation type="journal article" date="2020" name="bioRxiv">
        <title>A rank-normalized archaeal taxonomy based on genome phylogeny resolves widespread incomplete and uneven classifications.</title>
        <authorList>
            <person name="Rinke C."/>
            <person name="Chuvochina M."/>
            <person name="Mussig A.J."/>
            <person name="Chaumeil P.-A."/>
            <person name="Waite D.W."/>
            <person name="Whitman W.B."/>
            <person name="Parks D.H."/>
            <person name="Hugenholtz P."/>
        </authorList>
    </citation>
    <scope>NUCLEOTIDE SEQUENCE</scope>
    <source>
        <strain evidence="7">UBA8839</strain>
    </source>
</reference>
<name>A0A832ST26_9CREN</name>
<comment type="function">
    <text evidence="5">S-adenosyl-L-methionine-dependent methyltransferase that specifically methylates the C5 position of cytosine 72 in several tRNAs.</text>
</comment>
<evidence type="ECO:0000256" key="2">
    <source>
        <dbReference type="ARBA" id="ARBA00022679"/>
    </source>
</evidence>
<dbReference type="InterPro" id="IPR001678">
    <property type="entry name" value="MeTrfase_RsmB-F_NOP2_dom"/>
</dbReference>
<feature type="binding site" evidence="5">
    <location>
        <position position="299"/>
    </location>
    <ligand>
        <name>S-adenosyl-L-methionine</name>
        <dbReference type="ChEBI" id="CHEBI:59789"/>
    </ligand>
</feature>
<dbReference type="NCBIfam" id="TIGR00451">
    <property type="entry name" value="unchar_dom_2"/>
    <property type="match status" value="1"/>
</dbReference>
<dbReference type="GO" id="GO:0001510">
    <property type="term" value="P:RNA methylation"/>
    <property type="evidence" value="ECO:0007669"/>
    <property type="project" value="InterPro"/>
</dbReference>
<evidence type="ECO:0000256" key="3">
    <source>
        <dbReference type="ARBA" id="ARBA00022691"/>
    </source>
</evidence>
<feature type="binding site" evidence="5">
    <location>
        <position position="253"/>
    </location>
    <ligand>
        <name>S-adenosyl-L-methionine</name>
        <dbReference type="ChEBI" id="CHEBI:59789"/>
    </ligand>
</feature>
<protein>
    <recommendedName>
        <fullName evidence="5">tRNA (cytosine(72)-C(5))-methyltransferase</fullName>
        <shortName evidence="5">tRNA:m(5)C72 MTase</shortName>
        <ecNumber evidence="5">2.1.1.-</ecNumber>
    </recommendedName>
</protein>
<evidence type="ECO:0000313" key="8">
    <source>
        <dbReference type="Proteomes" id="UP000651120"/>
    </source>
</evidence>
<comment type="caution">
    <text evidence="7">The sequence shown here is derived from an EMBL/GenBank/DDBJ whole genome shotgun (WGS) entry which is preliminary data.</text>
</comment>
<dbReference type="InterPro" id="IPR015947">
    <property type="entry name" value="PUA-like_sf"/>
</dbReference>
<dbReference type="HAMAP" id="MF_02237">
    <property type="entry name" value="NSUN6"/>
    <property type="match status" value="1"/>
</dbReference>
<dbReference type="Pfam" id="PF01472">
    <property type="entry name" value="PUA"/>
    <property type="match status" value="1"/>
</dbReference>
<feature type="binding site" evidence="5">
    <location>
        <position position="230"/>
    </location>
    <ligand>
        <name>S-adenosyl-L-methionine</name>
        <dbReference type="ChEBI" id="CHEBI:59789"/>
    </ligand>
</feature>
<dbReference type="GO" id="GO:0016428">
    <property type="term" value="F:tRNA (cytidine-5-)-methyltransferase activity"/>
    <property type="evidence" value="ECO:0007669"/>
    <property type="project" value="UniProtKB-UniRule"/>
</dbReference>
<accession>A0A832ST26</accession>
<evidence type="ECO:0000256" key="1">
    <source>
        <dbReference type="ARBA" id="ARBA00022603"/>
    </source>
</evidence>
<gene>
    <name evidence="7" type="ORF">HA333_12560</name>
</gene>
<keyword evidence="3 5" id="KW-0949">S-adenosyl-L-methionine</keyword>
<evidence type="ECO:0000256" key="4">
    <source>
        <dbReference type="ARBA" id="ARBA00022884"/>
    </source>
</evidence>
<dbReference type="GO" id="GO:0000049">
    <property type="term" value="F:tRNA binding"/>
    <property type="evidence" value="ECO:0007669"/>
    <property type="project" value="UniProtKB-UniRule"/>
</dbReference>
<dbReference type="SMART" id="SM00359">
    <property type="entry name" value="PUA"/>
    <property type="match status" value="1"/>
</dbReference>
<sequence length="379" mass="42293">MNLYGIEIDDLLYKHFLEFLSDAEIDSLFRSITTPPPRYYIRVNTLKISPRELVKRLNSRGLAVYRDEYIDDALWVPVEGPFKIPTAKKVVVVDKKAAESVMLGADLYAPAVIKTDRVNIGDEVNIVSDNGRVVALGVAVMDSDEALKARRGLYIKVEKSLYRTPKLRNLPEYAEGLFYSQSLPAILVGHIARRITQTDAVDLNSAPGGKTTHLAQMGIRVIAVDRSAQKIEKLRSEAARLGLDVFIDILLHDSRYLDRDFPKIKAGVALVDPPCTDIGVRPKIYHKVTFEAAKTLARYQIQFLKTALKIAPYVIYSTCTLTYIENEGVIEKAGAEIVDAGIEIGAPGWGCRECRRFLPHVHNTPGFFIAVLRGARKEP</sequence>
<dbReference type="PRINTS" id="PR02008">
    <property type="entry name" value="RCMTFAMILY"/>
</dbReference>
<feature type="domain" description="SAM-dependent MTase RsmB/NOP-type" evidence="6">
    <location>
        <begin position="101"/>
        <end position="375"/>
    </location>
</feature>
<comment type="catalytic activity">
    <reaction evidence="5">
        <text>cytidine(72) in tRNA + S-adenosyl-L-methionine = 5-methylcytidine(72) in tRNA + S-adenosyl-L-homocysteine + H(+)</text>
        <dbReference type="Rhea" id="RHEA:61988"/>
        <dbReference type="Rhea" id="RHEA-COMP:15996"/>
        <dbReference type="Rhea" id="RHEA-COMP:15997"/>
        <dbReference type="ChEBI" id="CHEBI:15378"/>
        <dbReference type="ChEBI" id="CHEBI:57856"/>
        <dbReference type="ChEBI" id="CHEBI:59789"/>
        <dbReference type="ChEBI" id="CHEBI:74483"/>
        <dbReference type="ChEBI" id="CHEBI:82748"/>
    </reaction>
</comment>
<dbReference type="InterPro" id="IPR023267">
    <property type="entry name" value="RCMT"/>
</dbReference>
<keyword evidence="1 5" id="KW-0489">Methyltransferase</keyword>
<dbReference type="Gene3D" id="2.30.130.10">
    <property type="entry name" value="PUA domain"/>
    <property type="match status" value="1"/>
</dbReference>
<dbReference type="GO" id="GO:0006400">
    <property type="term" value="P:tRNA modification"/>
    <property type="evidence" value="ECO:0007669"/>
    <property type="project" value="UniProtKB-UniRule"/>
</dbReference>
<feature type="binding site" evidence="5">
    <location>
        <position position="272"/>
    </location>
    <ligand>
        <name>S-adenosyl-L-methionine</name>
        <dbReference type="ChEBI" id="CHEBI:59789"/>
    </ligand>
</feature>
<dbReference type="SUPFAM" id="SSF53335">
    <property type="entry name" value="S-adenosyl-L-methionine-dependent methyltransferases"/>
    <property type="match status" value="1"/>
</dbReference>
<dbReference type="CDD" id="cd07953">
    <property type="entry name" value="PUA"/>
    <property type="match status" value="1"/>
</dbReference>
<evidence type="ECO:0000259" key="6">
    <source>
        <dbReference type="PROSITE" id="PS51686"/>
    </source>
</evidence>
<organism evidence="7 8">
    <name type="scientific">Pyrobaculum aerophilum</name>
    <dbReference type="NCBI Taxonomy" id="13773"/>
    <lineage>
        <taxon>Archaea</taxon>
        <taxon>Thermoproteota</taxon>
        <taxon>Thermoprotei</taxon>
        <taxon>Thermoproteales</taxon>
        <taxon>Thermoproteaceae</taxon>
        <taxon>Pyrobaculum</taxon>
    </lineage>
</organism>
<dbReference type="InterPro" id="IPR002478">
    <property type="entry name" value="PUA"/>
</dbReference>
<dbReference type="InterPro" id="IPR029063">
    <property type="entry name" value="SAM-dependent_MTases_sf"/>
</dbReference>
<dbReference type="SUPFAM" id="SSF88697">
    <property type="entry name" value="PUA domain-like"/>
    <property type="match status" value="1"/>
</dbReference>
<dbReference type="GeneID" id="1465224"/>
<dbReference type="InterPro" id="IPR004521">
    <property type="entry name" value="Uncharacterised_CHP00451"/>
</dbReference>
<dbReference type="OMA" id="YQGAMLY"/>
<comment type="similarity">
    <text evidence="5">Belongs to the class I-like SAM-binding methyltransferase superfamily. RsmB/NOP family.</text>
</comment>
<dbReference type="EMBL" id="DUJP01000038">
    <property type="protein sequence ID" value="HII48231.1"/>
    <property type="molecule type" value="Genomic_DNA"/>
</dbReference>
<evidence type="ECO:0000256" key="5">
    <source>
        <dbReference type="HAMAP-Rule" id="MF_02237"/>
    </source>
</evidence>
<dbReference type="PANTHER" id="PTHR22807">
    <property type="entry name" value="NOP2 YEAST -RELATED NOL1/NOP2/FMU SUN DOMAIN-CONTAINING"/>
    <property type="match status" value="1"/>
</dbReference>
<dbReference type="PANTHER" id="PTHR22807:SF34">
    <property type="entry name" value="TRNA (CYTOSINE(72)-C(5))-METHYLTRANSFERASE NSUN6"/>
    <property type="match status" value="1"/>
</dbReference>
<feature type="binding site" evidence="5">
    <location>
        <position position="225"/>
    </location>
    <ligand>
        <name>S-adenosyl-L-methionine</name>
        <dbReference type="ChEBI" id="CHEBI:59789"/>
    </ligand>
</feature>
<keyword evidence="4 5" id="KW-0694">RNA-binding</keyword>
<keyword evidence="2 5" id="KW-0808">Transferase</keyword>
<dbReference type="InterPro" id="IPR049560">
    <property type="entry name" value="MeTrfase_RsmB-F_NOP2_cat"/>
</dbReference>
<dbReference type="Proteomes" id="UP000651120">
    <property type="component" value="Unassembled WGS sequence"/>
</dbReference>
<dbReference type="InterPro" id="IPR043699">
    <property type="entry name" value="NSUN6"/>
</dbReference>
<dbReference type="RefSeq" id="WP_011007469.1">
    <property type="nucleotide sequence ID" value="NZ_DAIOPL010000018.1"/>
</dbReference>
<dbReference type="Gene3D" id="3.40.50.150">
    <property type="entry name" value="Vaccinia Virus protein VP39"/>
    <property type="match status" value="1"/>
</dbReference>